<dbReference type="RefSeq" id="WP_011187935.1">
    <property type="nucleotide sequence ID" value="NC_006138.1"/>
</dbReference>
<dbReference type="Pfam" id="PF08308">
    <property type="entry name" value="PEGA"/>
    <property type="match status" value="1"/>
</dbReference>
<gene>
    <name evidence="3" type="ordered locus">DP0690</name>
</gene>
<evidence type="ECO:0000259" key="2">
    <source>
        <dbReference type="Pfam" id="PF08308"/>
    </source>
</evidence>
<accession>Q6AQF4</accession>
<dbReference type="eggNOG" id="ENOG5033QSW">
    <property type="taxonomic scope" value="Bacteria"/>
</dbReference>
<proteinExistence type="predicted"/>
<dbReference type="EMBL" id="CR522870">
    <property type="protein sequence ID" value="CAG35419.1"/>
    <property type="molecule type" value="Genomic_DNA"/>
</dbReference>
<organism evidence="3 4">
    <name type="scientific">Desulfotalea psychrophila (strain LSv54 / DSM 12343)</name>
    <dbReference type="NCBI Taxonomy" id="177439"/>
    <lineage>
        <taxon>Bacteria</taxon>
        <taxon>Pseudomonadati</taxon>
        <taxon>Thermodesulfobacteriota</taxon>
        <taxon>Desulfobulbia</taxon>
        <taxon>Desulfobulbales</taxon>
        <taxon>Desulfocapsaceae</taxon>
        <taxon>Desulfotalea</taxon>
    </lineage>
</organism>
<dbReference type="PROSITE" id="PS51257">
    <property type="entry name" value="PROKAR_LIPOPROTEIN"/>
    <property type="match status" value="1"/>
</dbReference>
<keyword evidence="4" id="KW-1185">Reference proteome</keyword>
<protein>
    <submittedName>
        <fullName evidence="3">Hypothetical membrane protein</fullName>
    </submittedName>
</protein>
<sequence length="331" mass="35089">MDFRNIGFVACALLLSACQPVVYRQMVPVTTNPMGADVLVDGIASGKTPTSLDLARNQDHILTLTKSGYRQEDVTVKRVYHAEQSVLGAVSRGLSDGKFFDDANMGIQSGISSLETQKTTGEAYTLSPTAVVVTLMPVGGVVSAPVAVSGEAFAAPSAQSTLNVTEIMTSFDREMLDRALETGRSGQSVQWTNPDSGWHFVVVPHSAGRQEGMVTRDISVVGTKAGRVSKGKYPTYRENRNDWRIGYPMHTTKALEVAPVNERALLFGAAKVGASGLKPIGGEKELSHSSHSSESWGADGSHTTTTKSSSTSASVSVNPAGAIDLLEKLTE</sequence>
<dbReference type="STRING" id="177439.DP0690"/>
<feature type="compositionally biased region" description="Low complexity" evidence="1">
    <location>
        <begin position="289"/>
        <end position="316"/>
    </location>
</feature>
<evidence type="ECO:0000313" key="3">
    <source>
        <dbReference type="EMBL" id="CAG35419.1"/>
    </source>
</evidence>
<reference evidence="4" key="1">
    <citation type="journal article" date="2004" name="Environ. Microbiol.">
        <title>The genome of Desulfotalea psychrophila, a sulfate-reducing bacterium from permanently cold Arctic sediments.</title>
        <authorList>
            <person name="Rabus R."/>
            <person name="Ruepp A."/>
            <person name="Frickey T."/>
            <person name="Rattei T."/>
            <person name="Fartmann B."/>
            <person name="Stark M."/>
            <person name="Bauer M."/>
            <person name="Zibat A."/>
            <person name="Lombardot T."/>
            <person name="Becker I."/>
            <person name="Amann J."/>
            <person name="Gellner K."/>
            <person name="Teeling H."/>
            <person name="Leuschner W.D."/>
            <person name="Gloeckner F.-O."/>
            <person name="Lupas A.N."/>
            <person name="Amann R."/>
            <person name="Klenk H.-P."/>
        </authorList>
    </citation>
    <scope>NUCLEOTIDE SEQUENCE [LARGE SCALE GENOMIC DNA]</scope>
    <source>
        <strain evidence="4">DSM 12343 / LSv54</strain>
    </source>
</reference>
<dbReference type="InterPro" id="IPR013229">
    <property type="entry name" value="PEGA"/>
</dbReference>
<feature type="region of interest" description="Disordered" evidence="1">
    <location>
        <begin position="281"/>
        <end position="317"/>
    </location>
</feature>
<dbReference type="HOGENOM" id="CLU_838692_0_0_7"/>
<feature type="domain" description="PEGA" evidence="2">
    <location>
        <begin position="28"/>
        <end position="75"/>
    </location>
</feature>
<name>Q6AQF4_DESPS</name>
<dbReference type="AlphaFoldDB" id="Q6AQF4"/>
<dbReference type="KEGG" id="dps:DP0690"/>
<dbReference type="Proteomes" id="UP000000602">
    <property type="component" value="Chromosome"/>
</dbReference>
<evidence type="ECO:0000313" key="4">
    <source>
        <dbReference type="Proteomes" id="UP000000602"/>
    </source>
</evidence>
<evidence type="ECO:0000256" key="1">
    <source>
        <dbReference type="SAM" id="MobiDB-lite"/>
    </source>
</evidence>